<proteinExistence type="predicted"/>
<name>A0A835BCE3_9POAL</name>
<dbReference type="AlphaFoldDB" id="A0A835BCE3"/>
<dbReference type="InterPro" id="IPR001099">
    <property type="entry name" value="Chalcone/stilbene_synt_N"/>
</dbReference>
<evidence type="ECO:0000259" key="1">
    <source>
        <dbReference type="Pfam" id="PF00195"/>
    </source>
</evidence>
<dbReference type="Gene3D" id="3.40.47.10">
    <property type="match status" value="1"/>
</dbReference>
<comment type="caution">
    <text evidence="2">The sequence shown here is derived from an EMBL/GenBank/DDBJ whole genome shotgun (WGS) entry which is preliminary data.</text>
</comment>
<dbReference type="InterPro" id="IPR016039">
    <property type="entry name" value="Thiolase-like"/>
</dbReference>
<protein>
    <recommendedName>
        <fullName evidence="1">Chalcone/stilbene synthase N-terminal domain-containing protein</fullName>
    </recommendedName>
</protein>
<dbReference type="Pfam" id="PF00195">
    <property type="entry name" value="Chal_sti_synt_N"/>
    <property type="match status" value="1"/>
</dbReference>
<feature type="domain" description="Chalcone/stilbene synthase N-terminal" evidence="1">
    <location>
        <begin position="107"/>
        <end position="144"/>
    </location>
</feature>
<accession>A0A835BCE3</accession>
<reference evidence="2" key="1">
    <citation type="submission" date="2020-07" db="EMBL/GenBank/DDBJ databases">
        <title>Genome sequence and genetic diversity analysis of an under-domesticated orphan crop, white fonio (Digitaria exilis).</title>
        <authorList>
            <person name="Bennetzen J.L."/>
            <person name="Chen S."/>
            <person name="Ma X."/>
            <person name="Wang X."/>
            <person name="Yssel A.E.J."/>
            <person name="Chaluvadi S.R."/>
            <person name="Johnson M."/>
            <person name="Gangashetty P."/>
            <person name="Hamidou F."/>
            <person name="Sanogo M.D."/>
            <person name="Zwaenepoel A."/>
            <person name="Wallace J."/>
            <person name="Van De Peer Y."/>
            <person name="Van Deynze A."/>
        </authorList>
    </citation>
    <scope>NUCLEOTIDE SEQUENCE</scope>
    <source>
        <tissue evidence="2">Leaves</tissue>
    </source>
</reference>
<dbReference type="EMBL" id="JACEFO010001910">
    <property type="protein sequence ID" value="KAF8694209.1"/>
    <property type="molecule type" value="Genomic_DNA"/>
</dbReference>
<organism evidence="2 3">
    <name type="scientific">Digitaria exilis</name>
    <dbReference type="NCBI Taxonomy" id="1010633"/>
    <lineage>
        <taxon>Eukaryota</taxon>
        <taxon>Viridiplantae</taxon>
        <taxon>Streptophyta</taxon>
        <taxon>Embryophyta</taxon>
        <taxon>Tracheophyta</taxon>
        <taxon>Spermatophyta</taxon>
        <taxon>Magnoliopsida</taxon>
        <taxon>Liliopsida</taxon>
        <taxon>Poales</taxon>
        <taxon>Poaceae</taxon>
        <taxon>PACMAD clade</taxon>
        <taxon>Panicoideae</taxon>
        <taxon>Panicodae</taxon>
        <taxon>Paniceae</taxon>
        <taxon>Anthephorinae</taxon>
        <taxon>Digitaria</taxon>
    </lineage>
</organism>
<evidence type="ECO:0000313" key="2">
    <source>
        <dbReference type="EMBL" id="KAF8694209.1"/>
    </source>
</evidence>
<dbReference type="GO" id="GO:0016746">
    <property type="term" value="F:acyltransferase activity"/>
    <property type="evidence" value="ECO:0007669"/>
    <property type="project" value="InterPro"/>
</dbReference>
<gene>
    <name evidence="2" type="ORF">HU200_038337</name>
</gene>
<evidence type="ECO:0000313" key="3">
    <source>
        <dbReference type="Proteomes" id="UP000636709"/>
    </source>
</evidence>
<keyword evidence="3" id="KW-1185">Reference proteome</keyword>
<dbReference type="Proteomes" id="UP000636709">
    <property type="component" value="Unassembled WGS sequence"/>
</dbReference>
<sequence length="145" mass="15613">MASELEVLFSPRCCVAAILAHGPGLEDDPSTSLWPGDALHKIAAAIGGGTPPLSNRVIPTPLIERSGANPNGILNPDLIIWWYVHVHGIERAQLLLANQAPWLRPLNRGPAAVLAIGTAVPANCFRITKSDHFTELKAKMKRMCI</sequence>